<dbReference type="RefSeq" id="WP_156355108.1">
    <property type="nucleotide sequence ID" value="NZ_CACRST010000025.1"/>
</dbReference>
<dbReference type="SUPFAM" id="SSF46785">
    <property type="entry name" value="Winged helix' DNA-binding domain"/>
    <property type="match status" value="1"/>
</dbReference>
<proteinExistence type="predicted"/>
<accession>A0A6N2VBY4</accession>
<gene>
    <name evidence="2" type="ORF">BGLFYP119_02591</name>
</gene>
<dbReference type="InterPro" id="IPR036390">
    <property type="entry name" value="WH_DNA-bd_sf"/>
</dbReference>
<protein>
    <recommendedName>
        <fullName evidence="3">WYL domain-containing protein</fullName>
    </recommendedName>
</protein>
<name>A0A6N2VBY4_9FIRM</name>
<sequence>MPKSHNQKAKILILEQLLCETDEHRTISMQQIIDVLAGYGICAERKSIYDDMEALRDFGYGISYKRGRNGGYYATSLPEYRQIKKEARVLTEEAKTSEEPSVSEKRTEDSQKGVEETKEKRTEISPEKSTEGKPGMCLEEICNTEKNMKLVYPADRAEEVRAYFGEKGKYKEKSQGHWTASVPRLKGPHFYGWLVSMEGEVHISKPKKAAEEYRKFLKDLIKEYRKL</sequence>
<evidence type="ECO:0000313" key="2">
    <source>
        <dbReference type="EMBL" id="VYT27688.1"/>
    </source>
</evidence>
<feature type="region of interest" description="Disordered" evidence="1">
    <location>
        <begin position="91"/>
        <end position="135"/>
    </location>
</feature>
<evidence type="ECO:0008006" key="3">
    <source>
        <dbReference type="Google" id="ProtNLM"/>
    </source>
</evidence>
<evidence type="ECO:0000256" key="1">
    <source>
        <dbReference type="SAM" id="MobiDB-lite"/>
    </source>
</evidence>
<dbReference type="AlphaFoldDB" id="A0A6N2VBY4"/>
<feature type="compositionally biased region" description="Basic and acidic residues" evidence="1">
    <location>
        <begin position="91"/>
        <end position="131"/>
    </location>
</feature>
<organism evidence="2">
    <name type="scientific">Blautia glucerasea</name>
    <dbReference type="NCBI Taxonomy" id="536633"/>
    <lineage>
        <taxon>Bacteria</taxon>
        <taxon>Bacillati</taxon>
        <taxon>Bacillota</taxon>
        <taxon>Clostridia</taxon>
        <taxon>Lachnospirales</taxon>
        <taxon>Lachnospiraceae</taxon>
        <taxon>Blautia</taxon>
    </lineage>
</organism>
<reference evidence="2" key="1">
    <citation type="submission" date="2019-11" db="EMBL/GenBank/DDBJ databases">
        <authorList>
            <person name="Feng L."/>
        </authorList>
    </citation>
    <scope>NUCLEOTIDE SEQUENCE</scope>
    <source>
        <strain evidence="2">BgluceraseaLFYP119</strain>
    </source>
</reference>
<dbReference type="EMBL" id="CACRST010000025">
    <property type="protein sequence ID" value="VYT27688.1"/>
    <property type="molecule type" value="Genomic_DNA"/>
</dbReference>